<comment type="caution">
    <text evidence="9">The sequence shown here is derived from an EMBL/GenBank/DDBJ whole genome shotgun (WGS) entry which is preliminary data.</text>
</comment>
<dbReference type="EMBL" id="MOPA01000009">
    <property type="protein sequence ID" value="KAK1531576.1"/>
    <property type="molecule type" value="Genomic_DNA"/>
</dbReference>
<sequence>MAGGVVAEEVGIAGHGLIGYGITMYQRCTDLSIWEIEKYWQSTEASIRNSHRRLDEPGVNVNAYPPAPKWTYQEALSNVNGTPTATVVFALPLKEKSLVSDADYQVQYNTMGMFEKMEVAHERYGLILIALGAAVPIFFSLLRFIPLPKLLISKIHALFIDPPLFGRRHKAPYFNLLIMPTRGQAILIFYMVAVNVVLSGVGYDSAQPNAWWVNNKDQELLTSFSNRMGVLSFANLPLLILYAGRNNFLYWVTDWTQSTFMLLHRWTAYFCTLQACLHSAAWLQIYVSMGQHDIEAKLPYWVWGIIGTLAMSILLPASVIPFRAKLYELFLAVHIVLAVFAVVGSYLHIVYRFQDQWGYEIWMYICFAVWGFDRVARVIRMARNGLMWADITIIDEEYMQLDIDGAVGSGHAYLYFPTLTWRPWESHPFSILASRVKPASAKSMNNSIMPPQSSGNSYSKESSVMEVAAVKEKSRVGLSFLVRSFTGTTGLLRSHTRVPVFVEAGYLPHHDLSKYQKLVCIIGGVAITAVAPILQTYPGNAKLYWSSRTEGLVQSVDLNGVDANVSVGNRFRLRAVLEEEIGNADGSLAVVVSGPAPMVDEARCIVSELALRAPIPITFIDETYIW</sequence>
<dbReference type="RefSeq" id="XP_060345832.1">
    <property type="nucleotide sequence ID" value="XM_060495484.1"/>
</dbReference>
<evidence type="ECO:0000256" key="2">
    <source>
        <dbReference type="ARBA" id="ARBA00022448"/>
    </source>
</evidence>
<keyword evidence="2" id="KW-0813">Transport</keyword>
<evidence type="ECO:0000256" key="7">
    <source>
        <dbReference type="SAM" id="Phobius"/>
    </source>
</evidence>
<feature type="transmembrane region" description="Helical" evidence="7">
    <location>
        <begin position="266"/>
        <end position="288"/>
    </location>
</feature>
<evidence type="ECO:0000313" key="9">
    <source>
        <dbReference type="EMBL" id="KAK1531576.1"/>
    </source>
</evidence>
<dbReference type="PANTHER" id="PTHR32361">
    <property type="entry name" value="FERRIC/CUPRIC REDUCTASE TRANSMEMBRANE COMPONENT"/>
    <property type="match status" value="1"/>
</dbReference>
<feature type="transmembrane region" description="Helical" evidence="7">
    <location>
        <begin position="223"/>
        <end position="245"/>
    </location>
</feature>
<comment type="subcellular location">
    <subcellularLocation>
        <location evidence="1">Membrane</location>
        <topology evidence="1">Multi-pass membrane protein</topology>
    </subcellularLocation>
</comment>
<feature type="transmembrane region" description="Helical" evidence="7">
    <location>
        <begin position="300"/>
        <end position="322"/>
    </location>
</feature>
<evidence type="ECO:0000256" key="4">
    <source>
        <dbReference type="ARBA" id="ARBA00022989"/>
    </source>
</evidence>
<organism evidence="9 10">
    <name type="scientific">Colletotrichum paranaense</name>
    <dbReference type="NCBI Taxonomy" id="1914294"/>
    <lineage>
        <taxon>Eukaryota</taxon>
        <taxon>Fungi</taxon>
        <taxon>Dikarya</taxon>
        <taxon>Ascomycota</taxon>
        <taxon>Pezizomycotina</taxon>
        <taxon>Sordariomycetes</taxon>
        <taxon>Hypocreomycetidae</taxon>
        <taxon>Glomerellales</taxon>
        <taxon>Glomerellaceae</taxon>
        <taxon>Colletotrichum</taxon>
        <taxon>Colletotrichum acutatum species complex</taxon>
    </lineage>
</organism>
<keyword evidence="3 7" id="KW-0812">Transmembrane</keyword>
<keyword evidence="6 7" id="KW-0472">Membrane</keyword>
<name>A0ABQ9SB09_9PEZI</name>
<evidence type="ECO:0000256" key="3">
    <source>
        <dbReference type="ARBA" id="ARBA00022692"/>
    </source>
</evidence>
<feature type="transmembrane region" description="Helical" evidence="7">
    <location>
        <begin position="185"/>
        <end position="203"/>
    </location>
</feature>
<feature type="transmembrane region" description="Helical" evidence="7">
    <location>
        <begin position="361"/>
        <end position="379"/>
    </location>
</feature>
<dbReference type="Proteomes" id="UP001241169">
    <property type="component" value="Unassembled WGS sequence"/>
</dbReference>
<keyword evidence="5" id="KW-0406">Ion transport</keyword>
<keyword evidence="10" id="KW-1185">Reference proteome</keyword>
<proteinExistence type="predicted"/>
<dbReference type="GeneID" id="85379383"/>
<dbReference type="InterPro" id="IPR013130">
    <property type="entry name" value="Fe3_Rdtase_TM_dom"/>
</dbReference>
<feature type="domain" description="Ferric oxidoreductase" evidence="8">
    <location>
        <begin position="228"/>
        <end position="344"/>
    </location>
</feature>
<keyword evidence="4 7" id="KW-1133">Transmembrane helix</keyword>
<feature type="transmembrane region" description="Helical" evidence="7">
    <location>
        <begin position="329"/>
        <end position="349"/>
    </location>
</feature>
<accession>A0ABQ9SB09</accession>
<protein>
    <submittedName>
        <fullName evidence="9">Ferric reductase transmembrane component 4</fullName>
    </submittedName>
</protein>
<evidence type="ECO:0000256" key="1">
    <source>
        <dbReference type="ARBA" id="ARBA00004141"/>
    </source>
</evidence>
<dbReference type="Pfam" id="PF01794">
    <property type="entry name" value="Ferric_reduct"/>
    <property type="match status" value="1"/>
</dbReference>
<evidence type="ECO:0000256" key="5">
    <source>
        <dbReference type="ARBA" id="ARBA00023065"/>
    </source>
</evidence>
<gene>
    <name evidence="9" type="ORF">CPAR01_11225</name>
</gene>
<dbReference type="CDD" id="cd06186">
    <property type="entry name" value="NOX_Duox_like_FAD_NADP"/>
    <property type="match status" value="1"/>
</dbReference>
<reference evidence="9 10" key="1">
    <citation type="submission" date="2016-10" db="EMBL/GenBank/DDBJ databases">
        <title>The genome sequence of Colletotrichum fioriniae PJ7.</title>
        <authorList>
            <person name="Baroncelli R."/>
        </authorList>
    </citation>
    <scope>NUCLEOTIDE SEQUENCE [LARGE SCALE GENOMIC DNA]</scope>
    <source>
        <strain evidence="9 10">IMI 384185</strain>
    </source>
</reference>
<evidence type="ECO:0000259" key="8">
    <source>
        <dbReference type="Pfam" id="PF01794"/>
    </source>
</evidence>
<dbReference type="InterPro" id="IPR051410">
    <property type="entry name" value="Ferric/Cupric_Reductase"/>
</dbReference>
<dbReference type="PANTHER" id="PTHR32361:SF9">
    <property type="entry name" value="FERRIC REDUCTASE TRANSMEMBRANE COMPONENT 3-RELATED"/>
    <property type="match status" value="1"/>
</dbReference>
<feature type="transmembrane region" description="Helical" evidence="7">
    <location>
        <begin position="124"/>
        <end position="145"/>
    </location>
</feature>
<evidence type="ECO:0000313" key="10">
    <source>
        <dbReference type="Proteomes" id="UP001241169"/>
    </source>
</evidence>
<evidence type="ECO:0000256" key="6">
    <source>
        <dbReference type="ARBA" id="ARBA00023136"/>
    </source>
</evidence>